<dbReference type="InterPro" id="IPR011598">
    <property type="entry name" value="bHLH_dom"/>
</dbReference>
<dbReference type="Pfam" id="PF00010">
    <property type="entry name" value="HLH"/>
    <property type="match status" value="1"/>
</dbReference>
<proteinExistence type="predicted"/>
<gene>
    <name evidence="3" type="ORF">FCC1311_096782</name>
</gene>
<dbReference type="Proteomes" id="UP000241890">
    <property type="component" value="Unassembled WGS sequence"/>
</dbReference>
<reference evidence="3 4" key="1">
    <citation type="submission" date="2017-12" db="EMBL/GenBank/DDBJ databases">
        <title>Sequencing, de novo assembly and annotation of complete genome of a new Thraustochytrid species, strain FCC1311.</title>
        <authorList>
            <person name="Sedici K."/>
            <person name="Godart F."/>
            <person name="Aiese Cigliano R."/>
            <person name="Sanseverino W."/>
            <person name="Barakat M."/>
            <person name="Ortet P."/>
            <person name="Marechal E."/>
            <person name="Cagnac O."/>
            <person name="Amato A."/>
        </authorList>
    </citation>
    <scope>NUCLEOTIDE SEQUENCE [LARGE SCALE GENOMIC DNA]</scope>
</reference>
<dbReference type="SUPFAM" id="SSF47459">
    <property type="entry name" value="HLH, helix-loop-helix DNA-binding domain"/>
    <property type="match status" value="1"/>
</dbReference>
<feature type="region of interest" description="Disordered" evidence="1">
    <location>
        <begin position="47"/>
        <end position="72"/>
    </location>
</feature>
<dbReference type="PROSITE" id="PS50888">
    <property type="entry name" value="BHLH"/>
    <property type="match status" value="1"/>
</dbReference>
<dbReference type="Gene3D" id="4.10.280.10">
    <property type="entry name" value="Helix-loop-helix DNA-binding domain"/>
    <property type="match status" value="1"/>
</dbReference>
<organism evidence="3 4">
    <name type="scientific">Hondaea fermentalgiana</name>
    <dbReference type="NCBI Taxonomy" id="2315210"/>
    <lineage>
        <taxon>Eukaryota</taxon>
        <taxon>Sar</taxon>
        <taxon>Stramenopiles</taxon>
        <taxon>Bigyra</taxon>
        <taxon>Labyrinthulomycetes</taxon>
        <taxon>Thraustochytrida</taxon>
        <taxon>Thraustochytriidae</taxon>
        <taxon>Hondaea</taxon>
    </lineage>
</organism>
<feature type="region of interest" description="Disordered" evidence="1">
    <location>
        <begin position="143"/>
        <end position="270"/>
    </location>
</feature>
<dbReference type="EMBL" id="BEYU01000155">
    <property type="protein sequence ID" value="GBG33455.1"/>
    <property type="molecule type" value="Genomic_DNA"/>
</dbReference>
<dbReference type="InParanoid" id="A0A2R5GS86"/>
<keyword evidence="4" id="KW-1185">Reference proteome</keyword>
<feature type="domain" description="BHLH" evidence="2">
    <location>
        <begin position="257"/>
        <end position="308"/>
    </location>
</feature>
<dbReference type="InterPro" id="IPR036638">
    <property type="entry name" value="HLH_DNA-bd_sf"/>
</dbReference>
<feature type="compositionally biased region" description="Low complexity" evidence="1">
    <location>
        <begin position="156"/>
        <end position="192"/>
    </location>
</feature>
<evidence type="ECO:0000313" key="4">
    <source>
        <dbReference type="Proteomes" id="UP000241890"/>
    </source>
</evidence>
<name>A0A2R5GS86_9STRA</name>
<sequence length="324" mass="34529">MMKRQRIGGDFGEEEAKAQAPSLAYMGGSPAANANALSQLLQLHYAKNGNGSGGNDNGNMMLDSNKNEGLYPPLTPATPMTSVMAKLSPTGDARSKQGPAPDLTSLLQSAMMLSSGIGARTDASAANLPMNFAALQSTLHGLRTPGASAQSPGAVNQTSNSNNNNNNNKNTTDTTSGPSPSPAAIATSLSPSHIKNRPGPSSAALPESTKLAIPQKRMAPGPLLPMPKDKIRRPRKLSTVERKESDQSADTEENEQTRRKRKNDREKERRSEFNAMFDKLNQLLGLPDEAKMNKISVLATTIDTIVSLQSEIADLKASHSHRHL</sequence>
<evidence type="ECO:0000259" key="2">
    <source>
        <dbReference type="PROSITE" id="PS50888"/>
    </source>
</evidence>
<evidence type="ECO:0000256" key="1">
    <source>
        <dbReference type="SAM" id="MobiDB-lite"/>
    </source>
</evidence>
<dbReference type="AlphaFoldDB" id="A0A2R5GS86"/>
<dbReference type="SMART" id="SM00353">
    <property type="entry name" value="HLH"/>
    <property type="match status" value="1"/>
</dbReference>
<protein>
    <recommendedName>
        <fullName evidence="2">BHLH domain-containing protein</fullName>
    </recommendedName>
</protein>
<dbReference type="CDD" id="cd19682">
    <property type="entry name" value="bHLHzip_MGA_like"/>
    <property type="match status" value="1"/>
</dbReference>
<evidence type="ECO:0000313" key="3">
    <source>
        <dbReference type="EMBL" id="GBG33455.1"/>
    </source>
</evidence>
<accession>A0A2R5GS86</accession>
<comment type="caution">
    <text evidence="3">The sequence shown here is derived from an EMBL/GenBank/DDBJ whole genome shotgun (WGS) entry which is preliminary data.</text>
</comment>
<dbReference type="GO" id="GO:0046983">
    <property type="term" value="F:protein dimerization activity"/>
    <property type="evidence" value="ECO:0007669"/>
    <property type="project" value="InterPro"/>
</dbReference>